<dbReference type="PANTHER" id="PTHR43806">
    <property type="entry name" value="PEPTIDASE S8"/>
    <property type="match status" value="1"/>
</dbReference>
<evidence type="ECO:0000256" key="4">
    <source>
        <dbReference type="ARBA" id="ARBA00022825"/>
    </source>
</evidence>
<dbReference type="SUPFAM" id="SSF52743">
    <property type="entry name" value="Subtilisin-like"/>
    <property type="match status" value="1"/>
</dbReference>
<reference evidence="9 10" key="1">
    <citation type="submission" date="2020-08" db="EMBL/GenBank/DDBJ databases">
        <title>Genome public.</title>
        <authorList>
            <person name="Liu C."/>
            <person name="Sun Q."/>
        </authorList>
    </citation>
    <scope>NUCLEOTIDE SEQUENCE [LARGE SCALE GENOMIC DNA]</scope>
    <source>
        <strain evidence="9 10">NSJ-9</strain>
    </source>
</reference>
<keyword evidence="10" id="KW-1185">Reference proteome</keyword>
<dbReference type="InterPro" id="IPR036852">
    <property type="entry name" value="Peptidase_S8/S53_dom_sf"/>
</dbReference>
<evidence type="ECO:0000256" key="3">
    <source>
        <dbReference type="ARBA" id="ARBA00022801"/>
    </source>
</evidence>
<dbReference type="PANTHER" id="PTHR43806:SF11">
    <property type="entry name" value="CEREVISIN-RELATED"/>
    <property type="match status" value="1"/>
</dbReference>
<feature type="active site" description="Charge relay system" evidence="5">
    <location>
        <position position="513"/>
    </location>
</feature>
<feature type="domain" description="Peptidase S8/S53" evidence="7">
    <location>
        <begin position="125"/>
        <end position="301"/>
    </location>
</feature>
<dbReference type="PROSITE" id="PS51892">
    <property type="entry name" value="SUBTILASE"/>
    <property type="match status" value="1"/>
</dbReference>
<protein>
    <submittedName>
        <fullName evidence="9">S8 family peptidase</fullName>
    </submittedName>
</protein>
<comment type="caution">
    <text evidence="9">The sequence shown here is derived from an EMBL/GenBank/DDBJ whole genome shotgun (WGS) entry which is preliminary data.</text>
</comment>
<feature type="active site" description="Charge relay system" evidence="5">
    <location>
        <position position="192"/>
    </location>
</feature>
<dbReference type="InterPro" id="IPR041365">
    <property type="entry name" value="CspB_prodomain"/>
</dbReference>
<dbReference type="InterPro" id="IPR050131">
    <property type="entry name" value="Peptidase_S8_subtilisin-like"/>
</dbReference>
<evidence type="ECO:0000259" key="8">
    <source>
        <dbReference type="Pfam" id="PF18425"/>
    </source>
</evidence>
<dbReference type="Pfam" id="PF00082">
    <property type="entry name" value="Peptidase_S8"/>
    <property type="match status" value="2"/>
</dbReference>
<keyword evidence="4 5" id="KW-0720">Serine protease</keyword>
<dbReference type="Gene3D" id="3.40.50.200">
    <property type="entry name" value="Peptidase S8/S53 domain"/>
    <property type="match status" value="1"/>
</dbReference>
<dbReference type="InterPro" id="IPR015500">
    <property type="entry name" value="Peptidase_S8_subtilisin-rel"/>
</dbReference>
<feature type="domain" description="Csp protease B prodomain" evidence="8">
    <location>
        <begin position="7"/>
        <end position="95"/>
    </location>
</feature>
<dbReference type="InterPro" id="IPR017310">
    <property type="entry name" value="Pept_S8A_subtilisin_clostridia"/>
</dbReference>
<dbReference type="InterPro" id="IPR034045">
    <property type="entry name" value="Pep_S8_CspA-like"/>
</dbReference>
<keyword evidence="2 5" id="KW-0645">Protease</keyword>
<dbReference type="InterPro" id="IPR023827">
    <property type="entry name" value="Peptidase_S8_Asp-AS"/>
</dbReference>
<dbReference type="Gene3D" id="2.60.120.1290">
    <property type="match status" value="1"/>
</dbReference>
<dbReference type="Gene3D" id="3.30.70.2980">
    <property type="match status" value="1"/>
</dbReference>
<name>A0ABR7GEV9_9FIRM</name>
<feature type="active site" description="Charge relay system" evidence="5">
    <location>
        <position position="134"/>
    </location>
</feature>
<gene>
    <name evidence="9" type="ORF">H8R94_03395</name>
</gene>
<dbReference type="PIRSF" id="PIRSF037894">
    <property type="entry name" value="Subtilisin_rel_CspABC"/>
    <property type="match status" value="1"/>
</dbReference>
<evidence type="ECO:0000256" key="6">
    <source>
        <dbReference type="RuleBase" id="RU003355"/>
    </source>
</evidence>
<evidence type="ECO:0000313" key="9">
    <source>
        <dbReference type="EMBL" id="MBC5685668.1"/>
    </source>
</evidence>
<proteinExistence type="inferred from homology"/>
<accession>A0ABR7GEV9</accession>
<organism evidence="9 10">
    <name type="scientific">Roseburia lenta</name>
    <dbReference type="NCBI Taxonomy" id="2763061"/>
    <lineage>
        <taxon>Bacteria</taxon>
        <taxon>Bacillati</taxon>
        <taxon>Bacillota</taxon>
        <taxon>Clostridia</taxon>
        <taxon>Lachnospirales</taxon>
        <taxon>Lachnospiraceae</taxon>
        <taxon>Roseburia</taxon>
    </lineage>
</organism>
<sequence length="577" mass="62704">MDVISDKIDASLQLALQLPTEELEKSGSLSAGYEKESQSWELILRLAGSVQTLRQAFPQASFQELSGGYVTALVPEDAIEALAAQDSVIYIEQPKRIVTGVAQGVRASCIWPLQQEMTPVGPLSGRGIFVAIIDSGIDYFHPDFRNTDGSSRIAWLFADGKEYSKAQIDQALAAEDRTSALSLVPVTDPSGHGTHVAGIAAGNGRASGGRNRGVAYESPLIVVKLGTARSGGFPLTTQLMEAVEYVKRKSIEERKPVAINISFGNNYGSHTGTSLLETYLSQVANQWKMAIAIGTGNEGQEALHQQGRLSAFRQELGIELAVDVYETSVNLQFWKRYQDVVDLVLLAPDQSQVFRFLDSEQGVAEGQIASYVWNNTEIHVFFDAPSPYQIYQEIYFAFLPKTDYVDAGVWTIRLLPRRIKDGSYALWLQTGGSLNENTGFLQASEETTLTVPSTADKVISVGAYDSRRNQYASFSGRGFAWVTGEVKPDLVAPGVDITSCAPGGGYVTRSGTSMATPFVTGSAALIMQWGILEGNDSYAYGEKLKAYLLRGALPLLGEPMPSERTGWGKLCLRDSLE</sequence>
<evidence type="ECO:0000256" key="5">
    <source>
        <dbReference type="PROSITE-ProRule" id="PRU01240"/>
    </source>
</evidence>
<dbReference type="InterPro" id="IPR022398">
    <property type="entry name" value="Peptidase_S8_His-AS"/>
</dbReference>
<feature type="domain" description="Peptidase S8/S53" evidence="7">
    <location>
        <begin position="442"/>
        <end position="568"/>
    </location>
</feature>
<dbReference type="RefSeq" id="WP_186853891.1">
    <property type="nucleotide sequence ID" value="NZ_JACOPG010000001.1"/>
</dbReference>
<dbReference type="EMBL" id="JACOPG010000001">
    <property type="protein sequence ID" value="MBC5685668.1"/>
    <property type="molecule type" value="Genomic_DNA"/>
</dbReference>
<evidence type="ECO:0000256" key="1">
    <source>
        <dbReference type="ARBA" id="ARBA00011073"/>
    </source>
</evidence>
<dbReference type="PROSITE" id="PS00136">
    <property type="entry name" value="SUBTILASE_ASP"/>
    <property type="match status" value="1"/>
</dbReference>
<evidence type="ECO:0000256" key="2">
    <source>
        <dbReference type="ARBA" id="ARBA00022670"/>
    </source>
</evidence>
<dbReference type="PRINTS" id="PR00723">
    <property type="entry name" value="SUBTILISIN"/>
</dbReference>
<dbReference type="CDD" id="cd07478">
    <property type="entry name" value="Peptidases_S8_CspA-like"/>
    <property type="match status" value="1"/>
</dbReference>
<comment type="similarity">
    <text evidence="1 5 6">Belongs to the peptidase S8 family.</text>
</comment>
<evidence type="ECO:0000313" key="10">
    <source>
        <dbReference type="Proteomes" id="UP000643810"/>
    </source>
</evidence>
<dbReference type="Pfam" id="PF18425">
    <property type="entry name" value="CspB_prodomain"/>
    <property type="match status" value="1"/>
</dbReference>
<dbReference type="PROSITE" id="PS00137">
    <property type="entry name" value="SUBTILASE_HIS"/>
    <property type="match status" value="1"/>
</dbReference>
<dbReference type="InterPro" id="IPR023828">
    <property type="entry name" value="Peptidase_S8_Ser-AS"/>
</dbReference>
<evidence type="ECO:0000259" key="7">
    <source>
        <dbReference type="Pfam" id="PF00082"/>
    </source>
</evidence>
<dbReference type="PROSITE" id="PS00138">
    <property type="entry name" value="SUBTILASE_SER"/>
    <property type="match status" value="1"/>
</dbReference>
<dbReference type="Proteomes" id="UP000643810">
    <property type="component" value="Unassembled WGS sequence"/>
</dbReference>
<dbReference type="InterPro" id="IPR000209">
    <property type="entry name" value="Peptidase_S8/S53_dom"/>
</dbReference>
<keyword evidence="3 5" id="KW-0378">Hydrolase</keyword>